<dbReference type="AlphaFoldDB" id="A0A6J4H7N5"/>
<dbReference type="InterPro" id="IPR046253">
    <property type="entry name" value="DUF6286"/>
</dbReference>
<accession>A0A6J4H7N5</accession>
<sequence length="174" mass="18862">MRVANRVLAAVLALALFVGGLLIAVEIVVAGFDRRPWVVPHDDWYNSARLRSWESAPPRWIFIGLVAAGLALLISQLARRRATTLALTPGSVPADLGRRSLEKSLVREASRVDGVSAAKAKIKDDRADVVASSNRRQTDDLGPRVTQALDRRMGALGLARPPAVRVKVNGRSSR</sequence>
<gene>
    <name evidence="3" type="ORF">AVDCRST_MAG10-265</name>
</gene>
<reference evidence="3" key="1">
    <citation type="submission" date="2020-02" db="EMBL/GenBank/DDBJ databases">
        <authorList>
            <person name="Meier V. D."/>
        </authorList>
    </citation>
    <scope>NUCLEOTIDE SEQUENCE</scope>
    <source>
        <strain evidence="3">AVDCRST_MAG10</strain>
    </source>
</reference>
<keyword evidence="1" id="KW-0812">Transmembrane</keyword>
<keyword evidence="1" id="KW-1133">Transmembrane helix</keyword>
<feature type="transmembrane region" description="Helical" evidence="1">
    <location>
        <begin position="60"/>
        <end position="78"/>
    </location>
</feature>
<evidence type="ECO:0000259" key="2">
    <source>
        <dbReference type="Pfam" id="PF19803"/>
    </source>
</evidence>
<dbReference type="Pfam" id="PF19803">
    <property type="entry name" value="DUF6286"/>
    <property type="match status" value="1"/>
</dbReference>
<evidence type="ECO:0000256" key="1">
    <source>
        <dbReference type="SAM" id="Phobius"/>
    </source>
</evidence>
<name>A0A6J4H7N5_9ACTN</name>
<evidence type="ECO:0000313" key="3">
    <source>
        <dbReference type="EMBL" id="CAA9213680.1"/>
    </source>
</evidence>
<dbReference type="EMBL" id="CADCTB010000017">
    <property type="protein sequence ID" value="CAA9213680.1"/>
    <property type="molecule type" value="Genomic_DNA"/>
</dbReference>
<proteinExistence type="predicted"/>
<feature type="domain" description="DUF6286" evidence="2">
    <location>
        <begin position="67"/>
        <end position="168"/>
    </location>
</feature>
<protein>
    <recommendedName>
        <fullName evidence="2">DUF6286 domain-containing protein</fullName>
    </recommendedName>
</protein>
<organism evidence="3">
    <name type="scientific">uncultured Acidimicrobiales bacterium</name>
    <dbReference type="NCBI Taxonomy" id="310071"/>
    <lineage>
        <taxon>Bacteria</taxon>
        <taxon>Bacillati</taxon>
        <taxon>Actinomycetota</taxon>
        <taxon>Acidimicrobiia</taxon>
        <taxon>Acidimicrobiales</taxon>
        <taxon>environmental samples</taxon>
    </lineage>
</organism>
<keyword evidence="1" id="KW-0472">Membrane</keyword>